<keyword evidence="2" id="KW-1185">Reference proteome</keyword>
<name>A0ACB8FZM6_9SAUR</name>
<reference evidence="1" key="1">
    <citation type="submission" date="2021-08" db="EMBL/GenBank/DDBJ databases">
        <title>The first chromosome-level gecko genome reveals the dynamic sex chromosomes of Neotropical dwarf geckos (Sphaerodactylidae: Sphaerodactylus).</title>
        <authorList>
            <person name="Pinto B.J."/>
            <person name="Keating S.E."/>
            <person name="Gamble T."/>
        </authorList>
    </citation>
    <scope>NUCLEOTIDE SEQUENCE</scope>
    <source>
        <strain evidence="1">TG3544</strain>
    </source>
</reference>
<sequence length="145" mass="15882">MPGWDMRRRWRMWCLGPGAGSNWTATEWEGEGCLSQGLAASSHKLGFIPGWLWLTAEPTGPREGPVQVAGGKAVLGGRGGLPLQPHLVRGLTGPHMPHRKQAGVGDPHNDQSCYRLLRGVCVFLTCWYLYFLKSAIILSFADVTL</sequence>
<protein>
    <submittedName>
        <fullName evidence="1">Uncharacterized protein</fullName>
    </submittedName>
</protein>
<proteinExistence type="predicted"/>
<dbReference type="Proteomes" id="UP000827872">
    <property type="component" value="Linkage Group LG13"/>
</dbReference>
<evidence type="ECO:0000313" key="1">
    <source>
        <dbReference type="EMBL" id="KAH8012570.1"/>
    </source>
</evidence>
<organism evidence="1 2">
    <name type="scientific">Sphaerodactylus townsendi</name>
    <dbReference type="NCBI Taxonomy" id="933632"/>
    <lineage>
        <taxon>Eukaryota</taxon>
        <taxon>Metazoa</taxon>
        <taxon>Chordata</taxon>
        <taxon>Craniata</taxon>
        <taxon>Vertebrata</taxon>
        <taxon>Euteleostomi</taxon>
        <taxon>Lepidosauria</taxon>
        <taxon>Squamata</taxon>
        <taxon>Bifurcata</taxon>
        <taxon>Gekkota</taxon>
        <taxon>Sphaerodactylidae</taxon>
        <taxon>Sphaerodactylus</taxon>
    </lineage>
</organism>
<accession>A0ACB8FZM6</accession>
<comment type="caution">
    <text evidence="1">The sequence shown here is derived from an EMBL/GenBank/DDBJ whole genome shotgun (WGS) entry which is preliminary data.</text>
</comment>
<gene>
    <name evidence="1" type="ORF">K3G42_018754</name>
</gene>
<evidence type="ECO:0000313" key="2">
    <source>
        <dbReference type="Proteomes" id="UP000827872"/>
    </source>
</evidence>
<dbReference type="EMBL" id="CM037626">
    <property type="protein sequence ID" value="KAH8012570.1"/>
    <property type="molecule type" value="Genomic_DNA"/>
</dbReference>